<dbReference type="Proteomes" id="UP000626244">
    <property type="component" value="Unassembled WGS sequence"/>
</dbReference>
<keyword evidence="2" id="KW-1185">Reference proteome</keyword>
<dbReference type="OrthoDB" id="2971631at2"/>
<dbReference type="EMBL" id="BMHB01000001">
    <property type="protein sequence ID" value="GGI15034.1"/>
    <property type="molecule type" value="Genomic_DNA"/>
</dbReference>
<name>A0A8J3EZL0_9BACI</name>
<evidence type="ECO:0000313" key="1">
    <source>
        <dbReference type="EMBL" id="GGI15034.1"/>
    </source>
</evidence>
<gene>
    <name evidence="1" type="primary">gerPB</name>
    <name evidence="1" type="ORF">GCM10007380_25940</name>
</gene>
<dbReference type="InterPro" id="IPR024255">
    <property type="entry name" value="GerPB"/>
</dbReference>
<dbReference type="RefSeq" id="WP_087999949.1">
    <property type="nucleotide sequence ID" value="NZ_BMHB01000001.1"/>
</dbReference>
<dbReference type="AlphaFoldDB" id="A0A8J3EZL0"/>
<evidence type="ECO:0000313" key="2">
    <source>
        <dbReference type="Proteomes" id="UP000626244"/>
    </source>
</evidence>
<organism evidence="1 2">
    <name type="scientific">Gottfriedia solisilvae</name>
    <dbReference type="NCBI Taxonomy" id="1516104"/>
    <lineage>
        <taxon>Bacteria</taxon>
        <taxon>Bacillati</taxon>
        <taxon>Bacillota</taxon>
        <taxon>Bacilli</taxon>
        <taxon>Bacillales</taxon>
        <taxon>Bacillaceae</taxon>
        <taxon>Gottfriedia</taxon>
    </lineage>
</organism>
<accession>A0A8J3EZL0</accession>
<dbReference type="Pfam" id="PF10803">
    <property type="entry name" value="GerPB"/>
    <property type="match status" value="1"/>
</dbReference>
<comment type="caution">
    <text evidence="1">The sequence shown here is derived from an EMBL/GenBank/DDBJ whole genome shotgun (WGS) entry which is preliminary data.</text>
</comment>
<proteinExistence type="predicted"/>
<protein>
    <submittedName>
        <fullName evidence="1">Putative spore germination protein GerPB</fullName>
    </submittedName>
</protein>
<sequence>MNIYIHQTIIINQLKTGGIVNSSVFQIGTSGNINAKTVTNNTGEYTEPAPILSEDGQIIATSQAT</sequence>
<reference evidence="2" key="1">
    <citation type="journal article" date="2019" name="Int. J. Syst. Evol. Microbiol.">
        <title>The Global Catalogue of Microorganisms (GCM) 10K type strain sequencing project: providing services to taxonomists for standard genome sequencing and annotation.</title>
        <authorList>
            <consortium name="The Broad Institute Genomics Platform"/>
            <consortium name="The Broad Institute Genome Sequencing Center for Infectious Disease"/>
            <person name="Wu L."/>
            <person name="Ma J."/>
        </authorList>
    </citation>
    <scope>NUCLEOTIDE SEQUENCE [LARGE SCALE GENOMIC DNA]</scope>
    <source>
        <strain evidence="2">CGMCC 1.14993</strain>
    </source>
</reference>